<keyword evidence="6" id="KW-1185">Reference proteome</keyword>
<dbReference type="InterPro" id="IPR017930">
    <property type="entry name" value="Myb_dom"/>
</dbReference>
<dbReference type="PROSITE" id="PS51294">
    <property type="entry name" value="HTH_MYB"/>
    <property type="match status" value="1"/>
</dbReference>
<reference evidence="4 6" key="2">
    <citation type="submission" date="2024-07" db="EMBL/GenBank/DDBJ databases">
        <authorList>
            <person name="Akdeniz Z."/>
        </authorList>
    </citation>
    <scope>NUCLEOTIDE SEQUENCE [LARGE SCALE GENOMIC DNA]</scope>
</reference>
<evidence type="ECO:0000313" key="6">
    <source>
        <dbReference type="Proteomes" id="UP001642409"/>
    </source>
</evidence>
<dbReference type="SUPFAM" id="SSF46689">
    <property type="entry name" value="Homeodomain-like"/>
    <property type="match status" value="1"/>
</dbReference>
<dbReference type="EMBL" id="CATOUU010000762">
    <property type="protein sequence ID" value="CAI9946339.1"/>
    <property type="molecule type" value="Genomic_DNA"/>
</dbReference>
<feature type="domain" description="HTH myb-type" evidence="1">
    <location>
        <begin position="1"/>
        <end position="55"/>
    </location>
</feature>
<evidence type="ECO:0000313" key="4">
    <source>
        <dbReference type="EMBL" id="CAL6021438.1"/>
    </source>
</evidence>
<name>A0AA86Q5P2_9EUKA</name>
<evidence type="ECO:0000259" key="1">
    <source>
        <dbReference type="PROSITE" id="PS51294"/>
    </source>
</evidence>
<accession>A0AA86Q5P2</accession>
<dbReference type="Pfam" id="PF00249">
    <property type="entry name" value="Myb_DNA-binding"/>
    <property type="match status" value="1"/>
</dbReference>
<dbReference type="CDD" id="cd00167">
    <property type="entry name" value="SANT"/>
    <property type="match status" value="1"/>
</dbReference>
<sequence>MATRQTTRWTADEETLFASLVEKYDRDFKRIQHAFASRTYNQIRSHYYNGVYKQQYQSQIKDTSVVQKNQSQESRDSMTEDNSFEVSSFALFTLFD</sequence>
<protein>
    <submittedName>
        <fullName evidence="2">SANT/Myb domain</fullName>
    </submittedName>
    <submittedName>
        <fullName evidence="4">SANT/Myb_domain</fullName>
    </submittedName>
</protein>
<dbReference type="InterPro" id="IPR009057">
    <property type="entry name" value="Homeodomain-like_sf"/>
</dbReference>
<organism evidence="2">
    <name type="scientific">Hexamita inflata</name>
    <dbReference type="NCBI Taxonomy" id="28002"/>
    <lineage>
        <taxon>Eukaryota</taxon>
        <taxon>Metamonada</taxon>
        <taxon>Diplomonadida</taxon>
        <taxon>Hexamitidae</taxon>
        <taxon>Hexamitinae</taxon>
        <taxon>Hexamita</taxon>
    </lineage>
</organism>
<dbReference type="Gene3D" id="1.10.10.60">
    <property type="entry name" value="Homeodomain-like"/>
    <property type="match status" value="1"/>
</dbReference>
<evidence type="ECO:0000313" key="3">
    <source>
        <dbReference type="EMBL" id="CAI9946345.1"/>
    </source>
</evidence>
<comment type="caution">
    <text evidence="2">The sequence shown here is derived from an EMBL/GenBank/DDBJ whole genome shotgun (WGS) entry which is preliminary data.</text>
</comment>
<dbReference type="AlphaFoldDB" id="A0AA86Q5P2"/>
<dbReference type="SMART" id="SM00717">
    <property type="entry name" value="SANT"/>
    <property type="match status" value="1"/>
</dbReference>
<dbReference type="EMBL" id="CATOUU010000762">
    <property type="protein sequence ID" value="CAI9946345.1"/>
    <property type="molecule type" value="Genomic_DNA"/>
</dbReference>
<dbReference type="Proteomes" id="UP001642409">
    <property type="component" value="Unassembled WGS sequence"/>
</dbReference>
<gene>
    <name evidence="4" type="ORF">HINF_LOCUS28164</name>
    <name evidence="5" type="ORF">HINF_LOCUS28170</name>
    <name evidence="2" type="ORF">HINF_LOCUS33984</name>
    <name evidence="3" type="ORF">HINF_LOCUS33990</name>
</gene>
<dbReference type="EMBL" id="CAXDID020000089">
    <property type="protein sequence ID" value="CAL6021450.1"/>
    <property type="molecule type" value="Genomic_DNA"/>
</dbReference>
<evidence type="ECO:0000313" key="2">
    <source>
        <dbReference type="EMBL" id="CAI9946339.1"/>
    </source>
</evidence>
<reference evidence="2" key="1">
    <citation type="submission" date="2023-06" db="EMBL/GenBank/DDBJ databases">
        <authorList>
            <person name="Kurt Z."/>
        </authorList>
    </citation>
    <scope>NUCLEOTIDE SEQUENCE</scope>
</reference>
<dbReference type="InterPro" id="IPR001005">
    <property type="entry name" value="SANT/Myb"/>
</dbReference>
<proteinExistence type="predicted"/>
<dbReference type="EMBL" id="CAXDID020000089">
    <property type="protein sequence ID" value="CAL6021438.1"/>
    <property type="molecule type" value="Genomic_DNA"/>
</dbReference>
<evidence type="ECO:0000313" key="5">
    <source>
        <dbReference type="EMBL" id="CAL6021450.1"/>
    </source>
</evidence>